<organism evidence="8 9">
    <name type="scientific">Escallonia rubra</name>
    <dbReference type="NCBI Taxonomy" id="112253"/>
    <lineage>
        <taxon>Eukaryota</taxon>
        <taxon>Viridiplantae</taxon>
        <taxon>Streptophyta</taxon>
        <taxon>Embryophyta</taxon>
        <taxon>Tracheophyta</taxon>
        <taxon>Spermatophyta</taxon>
        <taxon>Magnoliopsida</taxon>
        <taxon>eudicotyledons</taxon>
        <taxon>Gunneridae</taxon>
        <taxon>Pentapetalae</taxon>
        <taxon>asterids</taxon>
        <taxon>campanulids</taxon>
        <taxon>Escalloniales</taxon>
        <taxon>Escalloniaceae</taxon>
        <taxon>Escallonia</taxon>
    </lineage>
</organism>
<evidence type="ECO:0000256" key="1">
    <source>
        <dbReference type="ARBA" id="ARBA00009748"/>
    </source>
</evidence>
<accession>A0AA88UH31</accession>
<dbReference type="AlphaFoldDB" id="A0AA88UH31"/>
<dbReference type="FunFam" id="1.10.110.10:FF:000002">
    <property type="entry name" value="Non-specific lipid-transfer protein"/>
    <property type="match status" value="1"/>
</dbReference>
<evidence type="ECO:0000313" key="8">
    <source>
        <dbReference type="EMBL" id="KAK2981826.1"/>
    </source>
</evidence>
<dbReference type="SMART" id="SM00499">
    <property type="entry name" value="AAI"/>
    <property type="match status" value="1"/>
</dbReference>
<keyword evidence="4" id="KW-1015">Disulfide bond</keyword>
<dbReference type="Proteomes" id="UP001187471">
    <property type="component" value="Unassembled WGS sequence"/>
</dbReference>
<feature type="domain" description="Bifunctional inhibitor/plant lipid transfer protein/seed storage helical" evidence="7">
    <location>
        <begin position="27"/>
        <end position="111"/>
    </location>
</feature>
<evidence type="ECO:0000259" key="7">
    <source>
        <dbReference type="SMART" id="SM00499"/>
    </source>
</evidence>
<comment type="caution">
    <text evidence="8">The sequence shown here is derived from an EMBL/GenBank/DDBJ whole genome shotgun (WGS) entry which is preliminary data.</text>
</comment>
<proteinExistence type="inferred from homology"/>
<dbReference type="PROSITE" id="PS00597">
    <property type="entry name" value="PLANT_LTP"/>
    <property type="match status" value="1"/>
</dbReference>
<dbReference type="InterPro" id="IPR036312">
    <property type="entry name" value="Bifun_inhib/LTP/seed_sf"/>
</dbReference>
<dbReference type="PANTHER" id="PTHR33076">
    <property type="entry name" value="NON-SPECIFIC LIPID-TRANSFER PROTEIN 2-RELATED"/>
    <property type="match status" value="1"/>
</dbReference>
<gene>
    <name evidence="8" type="ORF">RJ640_010343</name>
</gene>
<keyword evidence="3 5" id="KW-0446">Lipid-binding</keyword>
<evidence type="ECO:0000256" key="2">
    <source>
        <dbReference type="ARBA" id="ARBA00022448"/>
    </source>
</evidence>
<evidence type="ECO:0000256" key="3">
    <source>
        <dbReference type="ARBA" id="ARBA00023121"/>
    </source>
</evidence>
<dbReference type="InterPro" id="IPR000528">
    <property type="entry name" value="Plant_nsLTP"/>
</dbReference>
<name>A0AA88UH31_9ASTE</name>
<comment type="similarity">
    <text evidence="1 5">Belongs to the plant LTP family.</text>
</comment>
<feature type="signal peptide" evidence="6">
    <location>
        <begin position="1"/>
        <end position="24"/>
    </location>
</feature>
<keyword evidence="9" id="KW-1185">Reference proteome</keyword>
<evidence type="ECO:0000256" key="6">
    <source>
        <dbReference type="SAM" id="SignalP"/>
    </source>
</evidence>
<sequence>MAMLTKVACLMVLSMVVLAPYTEAISCGQVASSVVNCLAYLRGAGPLPPQCCSGIRGLNAAARTPADRKTACYCLQNASKSIRGLNPGLVVGLPGKCGVNIPYKISPSTDCSRVS</sequence>
<dbReference type="EMBL" id="JAVXUO010001488">
    <property type="protein sequence ID" value="KAK2981826.1"/>
    <property type="molecule type" value="Genomic_DNA"/>
</dbReference>
<dbReference type="Gene3D" id="1.10.110.10">
    <property type="entry name" value="Plant lipid-transfer and hydrophobic proteins"/>
    <property type="match status" value="1"/>
</dbReference>
<evidence type="ECO:0000256" key="5">
    <source>
        <dbReference type="RuleBase" id="RU000628"/>
    </source>
</evidence>
<feature type="chain" id="PRO_5041676742" description="Non-specific lipid-transfer protein" evidence="6">
    <location>
        <begin position="25"/>
        <end position="115"/>
    </location>
</feature>
<protein>
    <recommendedName>
        <fullName evidence="5">Non-specific lipid-transfer protein</fullName>
    </recommendedName>
</protein>
<dbReference type="InterPro" id="IPR016140">
    <property type="entry name" value="Bifunc_inhib/LTP/seed_store"/>
</dbReference>
<comment type="function">
    <text evidence="5">Plant non-specific lipid-transfer proteins transfer phospholipids as well as galactolipids across membranes. May play a role in wax or cutin deposition in the cell walls of expanding epidermal cells and certain secretory tissues.</text>
</comment>
<keyword evidence="6" id="KW-0732">Signal</keyword>
<evidence type="ECO:0000313" key="9">
    <source>
        <dbReference type="Proteomes" id="UP001187471"/>
    </source>
</evidence>
<evidence type="ECO:0000256" key="4">
    <source>
        <dbReference type="ARBA" id="ARBA00023157"/>
    </source>
</evidence>
<dbReference type="GO" id="GO:0008289">
    <property type="term" value="F:lipid binding"/>
    <property type="evidence" value="ECO:0007669"/>
    <property type="project" value="UniProtKB-KW"/>
</dbReference>
<dbReference type="SUPFAM" id="SSF47699">
    <property type="entry name" value="Bifunctional inhibitor/lipid-transfer protein/seed storage 2S albumin"/>
    <property type="match status" value="1"/>
</dbReference>
<dbReference type="PRINTS" id="PR00382">
    <property type="entry name" value="LIPIDTRNSFER"/>
</dbReference>
<dbReference type="GO" id="GO:0006869">
    <property type="term" value="P:lipid transport"/>
    <property type="evidence" value="ECO:0007669"/>
    <property type="project" value="InterPro"/>
</dbReference>
<keyword evidence="2 5" id="KW-0813">Transport</keyword>
<reference evidence="8" key="1">
    <citation type="submission" date="2022-12" db="EMBL/GenBank/DDBJ databases">
        <title>Draft genome assemblies for two species of Escallonia (Escalloniales).</title>
        <authorList>
            <person name="Chanderbali A."/>
            <person name="Dervinis C."/>
            <person name="Anghel I."/>
            <person name="Soltis D."/>
            <person name="Soltis P."/>
            <person name="Zapata F."/>
        </authorList>
    </citation>
    <scope>NUCLEOTIDE SEQUENCE</scope>
    <source>
        <strain evidence="8">UCBG92.1500</strain>
        <tissue evidence="8">Leaf</tissue>
    </source>
</reference>
<dbReference type="Pfam" id="PF00234">
    <property type="entry name" value="Tryp_alpha_amyl"/>
    <property type="match status" value="1"/>
</dbReference>
<dbReference type="CDD" id="cd01960">
    <property type="entry name" value="nsLTP1"/>
    <property type="match status" value="1"/>
</dbReference>